<dbReference type="STRING" id="1890364.A0A2P6NNF2"/>
<keyword evidence="2 6" id="KW-0689">Ribosomal protein</keyword>
<dbReference type="AlphaFoldDB" id="A0A2P6NNF2"/>
<evidence type="ECO:0000256" key="4">
    <source>
        <dbReference type="ARBA" id="ARBA00035209"/>
    </source>
</evidence>
<dbReference type="EMBL" id="MDYQ01000044">
    <property type="protein sequence ID" value="PRP85476.1"/>
    <property type="molecule type" value="Genomic_DNA"/>
</dbReference>
<dbReference type="InterPro" id="IPR009000">
    <property type="entry name" value="Transl_B-barrel_sf"/>
</dbReference>
<protein>
    <recommendedName>
        <fullName evidence="4">Large ribosomal subunit protein uL3m</fullName>
    </recommendedName>
</protein>
<feature type="region of interest" description="Disordered" evidence="5">
    <location>
        <begin position="194"/>
        <end position="218"/>
    </location>
</feature>
<dbReference type="Pfam" id="PF00297">
    <property type="entry name" value="Ribosomal_L3"/>
    <property type="match status" value="1"/>
</dbReference>
<dbReference type="FunFam" id="2.40.30.10:FF:000004">
    <property type="entry name" value="50S ribosomal protein L3"/>
    <property type="match status" value="1"/>
</dbReference>
<sequence length="376" mass="41659">MSSPFLRCSIITPTTDLTLRKTSLRGKGLVRQSGKLILIPKTPGKASLPFPIKDEKTGWTLNSVRCGAIGQKAGMTMEWDNFGVLRPLTLIRVENCHVTKVFNKEQHGVDAVQLGATEAKIKHLSPAQIGQFAASGIAPKRELQQFKITPDAVMPVGTEITVQHFVVGQKVSVTGMSKGKGFAGPMKRWGFSGGAASHGNTLNHRTHGSTGARQEPGKVWKGKKMAGHMGHERVQAINLKVFEIYPQLNTMAVIGCVPGPNGAYVRVIDSLSNVFSEPPPFPTHHEKEGDKAQWIQYQFKNPWYKLPDLQEHFWKAAATDQPEKLFNGQWTTEHATLMSDEVKKSIRDKISERERNAVKAKLEARLRGETTKKKKK</sequence>
<dbReference type="InterPro" id="IPR000597">
    <property type="entry name" value="Ribosomal_uL3"/>
</dbReference>
<dbReference type="FunCoup" id="A0A2P6NNF2">
    <property type="interactions" value="425"/>
</dbReference>
<dbReference type="PANTHER" id="PTHR11229">
    <property type="entry name" value="50S RIBOSOMAL PROTEIN L3"/>
    <property type="match status" value="1"/>
</dbReference>
<evidence type="ECO:0000256" key="2">
    <source>
        <dbReference type="ARBA" id="ARBA00022980"/>
    </source>
</evidence>
<dbReference type="GO" id="GO:0006412">
    <property type="term" value="P:translation"/>
    <property type="evidence" value="ECO:0007669"/>
    <property type="project" value="InterPro"/>
</dbReference>
<keyword evidence="3" id="KW-0687">Ribonucleoprotein</keyword>
<dbReference type="Proteomes" id="UP000241769">
    <property type="component" value="Unassembled WGS sequence"/>
</dbReference>
<accession>A0A2P6NNF2</accession>
<dbReference type="OrthoDB" id="274683at2759"/>
<evidence type="ECO:0000256" key="3">
    <source>
        <dbReference type="ARBA" id="ARBA00023274"/>
    </source>
</evidence>
<gene>
    <name evidence="6" type="ORF">PROFUN_06845</name>
</gene>
<dbReference type="InterPro" id="IPR019927">
    <property type="entry name" value="Ribosomal_uL3_bac/org-type"/>
</dbReference>
<evidence type="ECO:0000256" key="5">
    <source>
        <dbReference type="SAM" id="MobiDB-lite"/>
    </source>
</evidence>
<dbReference type="PANTHER" id="PTHR11229:SF8">
    <property type="entry name" value="LARGE RIBOSOMAL SUBUNIT PROTEIN UL3M"/>
    <property type="match status" value="1"/>
</dbReference>
<dbReference type="InParanoid" id="A0A2P6NNF2"/>
<evidence type="ECO:0000313" key="6">
    <source>
        <dbReference type="EMBL" id="PRP85476.1"/>
    </source>
</evidence>
<dbReference type="Gene3D" id="3.30.160.810">
    <property type="match status" value="1"/>
</dbReference>
<name>A0A2P6NNF2_9EUKA</name>
<feature type="compositionally biased region" description="Polar residues" evidence="5">
    <location>
        <begin position="198"/>
        <end position="212"/>
    </location>
</feature>
<comment type="caution">
    <text evidence="6">The sequence shown here is derived from an EMBL/GenBank/DDBJ whole genome shotgun (WGS) entry which is preliminary data.</text>
</comment>
<proteinExistence type="inferred from homology"/>
<reference evidence="6 7" key="1">
    <citation type="journal article" date="2018" name="Genome Biol. Evol.">
        <title>Multiple Roots of Fruiting Body Formation in Amoebozoa.</title>
        <authorList>
            <person name="Hillmann F."/>
            <person name="Forbes G."/>
            <person name="Novohradska S."/>
            <person name="Ferling I."/>
            <person name="Riege K."/>
            <person name="Groth M."/>
            <person name="Westermann M."/>
            <person name="Marz M."/>
            <person name="Spaller T."/>
            <person name="Winckler T."/>
            <person name="Schaap P."/>
            <person name="Glockner G."/>
        </authorList>
    </citation>
    <scope>NUCLEOTIDE SEQUENCE [LARGE SCALE GENOMIC DNA]</scope>
    <source>
        <strain evidence="6 7">Jena</strain>
    </source>
</reference>
<dbReference type="GO" id="GO:0003735">
    <property type="term" value="F:structural constituent of ribosome"/>
    <property type="evidence" value="ECO:0007669"/>
    <property type="project" value="InterPro"/>
</dbReference>
<comment type="similarity">
    <text evidence="1">Belongs to the universal ribosomal protein uL3 family.</text>
</comment>
<dbReference type="SUPFAM" id="SSF50447">
    <property type="entry name" value="Translation proteins"/>
    <property type="match status" value="1"/>
</dbReference>
<evidence type="ECO:0000313" key="7">
    <source>
        <dbReference type="Proteomes" id="UP000241769"/>
    </source>
</evidence>
<organism evidence="6 7">
    <name type="scientific">Planoprotostelium fungivorum</name>
    <dbReference type="NCBI Taxonomy" id="1890364"/>
    <lineage>
        <taxon>Eukaryota</taxon>
        <taxon>Amoebozoa</taxon>
        <taxon>Evosea</taxon>
        <taxon>Variosea</taxon>
        <taxon>Cavosteliida</taxon>
        <taxon>Cavosteliaceae</taxon>
        <taxon>Planoprotostelium</taxon>
    </lineage>
</organism>
<dbReference type="Gene3D" id="2.40.30.10">
    <property type="entry name" value="Translation factors"/>
    <property type="match status" value="1"/>
</dbReference>
<evidence type="ECO:0000256" key="1">
    <source>
        <dbReference type="ARBA" id="ARBA00006540"/>
    </source>
</evidence>
<dbReference type="NCBIfam" id="TIGR03625">
    <property type="entry name" value="L3_bact"/>
    <property type="match status" value="1"/>
</dbReference>
<keyword evidence="7" id="KW-1185">Reference proteome</keyword>
<dbReference type="GO" id="GO:0005762">
    <property type="term" value="C:mitochondrial large ribosomal subunit"/>
    <property type="evidence" value="ECO:0007669"/>
    <property type="project" value="TreeGrafter"/>
</dbReference>